<accession>A0A378I9M6</accession>
<organism evidence="11 13">
    <name type="scientific">Legionella birminghamensis</name>
    <dbReference type="NCBI Taxonomy" id="28083"/>
    <lineage>
        <taxon>Bacteria</taxon>
        <taxon>Pseudomonadati</taxon>
        <taxon>Pseudomonadota</taxon>
        <taxon>Gammaproteobacteria</taxon>
        <taxon>Legionellales</taxon>
        <taxon>Legionellaceae</taxon>
        <taxon>Legionella</taxon>
    </lineage>
</organism>
<dbReference type="PROSITE" id="PS52029">
    <property type="entry name" value="LD_TPASE"/>
    <property type="match status" value="1"/>
</dbReference>
<keyword evidence="4 7" id="KW-0133">Cell shape</keyword>
<evidence type="ECO:0000256" key="6">
    <source>
        <dbReference type="ARBA" id="ARBA00023316"/>
    </source>
</evidence>
<feature type="active site" description="Proton donor/acceptor" evidence="7">
    <location>
        <position position="125"/>
    </location>
</feature>
<dbReference type="STRING" id="28083.Lbir_0837"/>
<dbReference type="RefSeq" id="WP_083503073.1">
    <property type="nucleotide sequence ID" value="NZ_CAAAHV010000012.1"/>
</dbReference>
<evidence type="ECO:0000313" key="10">
    <source>
        <dbReference type="EMBL" id="KTC74372.1"/>
    </source>
</evidence>
<evidence type="ECO:0000256" key="3">
    <source>
        <dbReference type="ARBA" id="ARBA00022679"/>
    </source>
</evidence>
<keyword evidence="3" id="KW-0808">Transferase</keyword>
<evidence type="ECO:0000256" key="1">
    <source>
        <dbReference type="ARBA" id="ARBA00004752"/>
    </source>
</evidence>
<name>A0A378I9M6_9GAMM</name>
<dbReference type="EMBL" id="UGNW01000001">
    <property type="protein sequence ID" value="STX31713.1"/>
    <property type="molecule type" value="Genomic_DNA"/>
</dbReference>
<sequence length="166" mass="18496">MEARNLRKLFALFFIFFSINASYADNSFTMTNGPYINVASNTFIFNPRKLSWVAVSSNGKVVRSGKASGGSHYCRDIRRSCKTPSGTYRIFSKSGAGCRSSRYPLGKGGAPMPYCMFFSKYYAIHGSPDVPNYNASHGCIRVRPGDAKWLNQNFIKIGTKVIVQPY</sequence>
<dbReference type="GO" id="GO:0005576">
    <property type="term" value="C:extracellular region"/>
    <property type="evidence" value="ECO:0007669"/>
    <property type="project" value="TreeGrafter"/>
</dbReference>
<comment type="pathway">
    <text evidence="1 7">Cell wall biogenesis; peptidoglycan biosynthesis.</text>
</comment>
<dbReference type="CDD" id="cd16913">
    <property type="entry name" value="YkuD_like"/>
    <property type="match status" value="1"/>
</dbReference>
<dbReference type="SUPFAM" id="SSF141523">
    <property type="entry name" value="L,D-transpeptidase catalytic domain-like"/>
    <property type="match status" value="1"/>
</dbReference>
<evidence type="ECO:0000313" key="12">
    <source>
        <dbReference type="Proteomes" id="UP000054735"/>
    </source>
</evidence>
<dbReference type="Pfam" id="PF03734">
    <property type="entry name" value="YkuD"/>
    <property type="match status" value="1"/>
</dbReference>
<reference evidence="11 13" key="2">
    <citation type="submission" date="2018-06" db="EMBL/GenBank/DDBJ databases">
        <authorList>
            <consortium name="Pathogen Informatics"/>
            <person name="Doyle S."/>
        </authorList>
    </citation>
    <scope>NUCLEOTIDE SEQUENCE [LARGE SCALE GENOMIC DNA]</scope>
    <source>
        <strain evidence="11 13">NCTC12437</strain>
    </source>
</reference>
<evidence type="ECO:0000313" key="13">
    <source>
        <dbReference type="Proteomes" id="UP000255066"/>
    </source>
</evidence>
<proteinExistence type="inferred from homology"/>
<protein>
    <submittedName>
        <fullName evidence="11">Enhanced entry protein EnhA</fullName>
    </submittedName>
</protein>
<gene>
    <name evidence="10" type="primary">enhA_2</name>
    <name evidence="10" type="ORF">Lbir_0837</name>
    <name evidence="11" type="ORF">NCTC12437_01487</name>
</gene>
<dbReference type="Proteomes" id="UP000054735">
    <property type="component" value="Unassembled WGS sequence"/>
</dbReference>
<evidence type="ECO:0000256" key="5">
    <source>
        <dbReference type="ARBA" id="ARBA00022984"/>
    </source>
</evidence>
<dbReference type="OrthoDB" id="463216at2"/>
<evidence type="ECO:0000259" key="9">
    <source>
        <dbReference type="PROSITE" id="PS52029"/>
    </source>
</evidence>
<evidence type="ECO:0000256" key="8">
    <source>
        <dbReference type="SAM" id="SignalP"/>
    </source>
</evidence>
<feature type="domain" description="L,D-TPase catalytic" evidence="9">
    <location>
        <begin position="42"/>
        <end position="164"/>
    </location>
</feature>
<dbReference type="AlphaFoldDB" id="A0A378I9M6"/>
<dbReference type="GO" id="GO:0008360">
    <property type="term" value="P:regulation of cell shape"/>
    <property type="evidence" value="ECO:0007669"/>
    <property type="project" value="UniProtKB-UniRule"/>
</dbReference>
<dbReference type="UniPathway" id="UPA00219"/>
<keyword evidence="5 7" id="KW-0573">Peptidoglycan synthesis</keyword>
<dbReference type="PANTHER" id="PTHR30582:SF2">
    <property type="entry name" value="L,D-TRANSPEPTIDASE YCIB-RELATED"/>
    <property type="match status" value="1"/>
</dbReference>
<keyword evidence="12" id="KW-1185">Reference proteome</keyword>
<dbReference type="InterPro" id="IPR005490">
    <property type="entry name" value="LD_TPept_cat_dom"/>
</dbReference>
<feature type="active site" description="Nucleophile" evidence="7">
    <location>
        <position position="139"/>
    </location>
</feature>
<feature type="signal peptide" evidence="8">
    <location>
        <begin position="1"/>
        <end position="23"/>
    </location>
</feature>
<dbReference type="InterPro" id="IPR050979">
    <property type="entry name" value="LD-transpeptidase"/>
</dbReference>
<dbReference type="Gene3D" id="2.40.440.10">
    <property type="entry name" value="L,D-transpeptidase catalytic domain-like"/>
    <property type="match status" value="1"/>
</dbReference>
<feature type="chain" id="PRO_5016870413" evidence="8">
    <location>
        <begin position="24"/>
        <end position="166"/>
    </location>
</feature>
<dbReference type="GO" id="GO:0071555">
    <property type="term" value="P:cell wall organization"/>
    <property type="evidence" value="ECO:0007669"/>
    <property type="project" value="UniProtKB-UniRule"/>
</dbReference>
<comment type="similarity">
    <text evidence="2">Belongs to the YkuD family.</text>
</comment>
<dbReference type="EMBL" id="LNXT01000010">
    <property type="protein sequence ID" value="KTC74372.1"/>
    <property type="molecule type" value="Genomic_DNA"/>
</dbReference>
<dbReference type="PANTHER" id="PTHR30582">
    <property type="entry name" value="L,D-TRANSPEPTIDASE"/>
    <property type="match status" value="1"/>
</dbReference>
<dbReference type="GO" id="GO:0016740">
    <property type="term" value="F:transferase activity"/>
    <property type="evidence" value="ECO:0007669"/>
    <property type="project" value="UniProtKB-KW"/>
</dbReference>
<keyword evidence="8" id="KW-0732">Signal</keyword>
<evidence type="ECO:0000256" key="4">
    <source>
        <dbReference type="ARBA" id="ARBA00022960"/>
    </source>
</evidence>
<keyword evidence="6 7" id="KW-0961">Cell wall biogenesis/degradation</keyword>
<dbReference type="Proteomes" id="UP000255066">
    <property type="component" value="Unassembled WGS sequence"/>
</dbReference>
<dbReference type="InterPro" id="IPR038063">
    <property type="entry name" value="Transpep_catalytic_dom"/>
</dbReference>
<reference evidence="10 12" key="1">
    <citation type="submission" date="2015-11" db="EMBL/GenBank/DDBJ databases">
        <title>Genomic analysis of 38 Legionella species identifies large and diverse effector repertoires.</title>
        <authorList>
            <person name="Burstein D."/>
            <person name="Amaro F."/>
            <person name="Zusman T."/>
            <person name="Lifshitz Z."/>
            <person name="Cohen O."/>
            <person name="Gilbert J.A."/>
            <person name="Pupko T."/>
            <person name="Shuman H.A."/>
            <person name="Segal G."/>
        </authorList>
    </citation>
    <scope>NUCLEOTIDE SEQUENCE [LARGE SCALE GENOMIC DNA]</scope>
    <source>
        <strain evidence="10 12">CDC#1407-AL-14</strain>
    </source>
</reference>
<evidence type="ECO:0000313" key="11">
    <source>
        <dbReference type="EMBL" id="STX31713.1"/>
    </source>
</evidence>
<dbReference type="GO" id="GO:0071972">
    <property type="term" value="F:peptidoglycan L,D-transpeptidase activity"/>
    <property type="evidence" value="ECO:0007669"/>
    <property type="project" value="TreeGrafter"/>
</dbReference>
<evidence type="ECO:0000256" key="2">
    <source>
        <dbReference type="ARBA" id="ARBA00005992"/>
    </source>
</evidence>
<evidence type="ECO:0000256" key="7">
    <source>
        <dbReference type="PROSITE-ProRule" id="PRU01373"/>
    </source>
</evidence>
<dbReference type="GO" id="GO:0018104">
    <property type="term" value="P:peptidoglycan-protein cross-linking"/>
    <property type="evidence" value="ECO:0007669"/>
    <property type="project" value="TreeGrafter"/>
</dbReference>